<comment type="similarity">
    <text evidence="2">Belongs to the NLRP family.</text>
</comment>
<dbReference type="SUPFAM" id="SSF52047">
    <property type="entry name" value="RNI-like"/>
    <property type="match status" value="1"/>
</dbReference>
<dbReference type="InterPro" id="IPR001611">
    <property type="entry name" value="Leu-rich_rpt"/>
</dbReference>
<protein>
    <submittedName>
        <fullName evidence="13">NLRP3 protein</fullName>
    </submittedName>
</protein>
<dbReference type="AlphaFoldDB" id="A0A8X8BJL8"/>
<feature type="non-terminal residue" evidence="13">
    <location>
        <position position="1"/>
    </location>
</feature>
<evidence type="ECO:0000256" key="4">
    <source>
        <dbReference type="ARBA" id="ARBA00022737"/>
    </source>
</evidence>
<dbReference type="GO" id="GO:0005829">
    <property type="term" value="C:cytosol"/>
    <property type="evidence" value="ECO:0007669"/>
    <property type="project" value="UniProtKB-SubCell"/>
</dbReference>
<feature type="non-terminal residue" evidence="13">
    <location>
        <position position="601"/>
    </location>
</feature>
<keyword evidence="4" id="KW-0677">Repeat</keyword>
<keyword evidence="7" id="KW-0832">Ubl conjugation</keyword>
<dbReference type="GO" id="GO:0045087">
    <property type="term" value="P:innate immune response"/>
    <property type="evidence" value="ECO:0007669"/>
    <property type="project" value="UniProtKB-KW"/>
</dbReference>
<evidence type="ECO:0000256" key="8">
    <source>
        <dbReference type="ARBA" id="ARBA00023198"/>
    </source>
</evidence>
<keyword evidence="5" id="KW-0547">Nucleotide-binding</keyword>
<proteinExistence type="inferred from homology"/>
<dbReference type="EMBL" id="JAATIS010005064">
    <property type="protein sequence ID" value="KAG2460108.1"/>
    <property type="molecule type" value="Genomic_DNA"/>
</dbReference>
<evidence type="ECO:0000313" key="14">
    <source>
        <dbReference type="Proteomes" id="UP000886611"/>
    </source>
</evidence>
<keyword evidence="6" id="KW-0067">ATP-binding</keyword>
<gene>
    <name evidence="13" type="primary">Nlrp3_13</name>
    <name evidence="13" type="ORF">GTO96_0021911</name>
</gene>
<sequence length="601" mass="68578">MPLTRLIARHYKYLNDSRLREILQKPECLLFIFDGLDEYKHKLNFTQMRLSSNPDDYFPVHILVTSLVSGTLLKGCSVLITSRPTALESLDMERVDRFAEILGFFPDQRKMYFKKFFGDADLGTEAFEYVEENAILYTMCFNPSYCWIICSVLKSHFMTPEDERGASPKTVTELFVMFLHNILTNHRREAEDRREILVKLGKMAYYGVDSRTLVFYDKFEMSTFGLQPFLTCSFLSGFLKEILQRESTLEHTTYTFFHLTLQEFIAACLFYLDPSGGVRELLVKLDSCEDCRFEILIQFLAGLARPSVFKTLREILGDFERKTANQVLEWVKQKAECALEGQDKSEALRVCQWLYETQNKKLIRDAIGKDLKMNFSGSILSPLDCAVLRSVISCCGEIQEINLSWTNLTQECIRRLAPGFTFCRRINLDSCGLTPGCCDALSSALIAEHSQLTELELRDNNLEDSGVRLLCIWLRCPNCKLEKMSLESCGLTSKCCEALSSALSAEHTRLTELWLGENKLEDSGVCLLCEGMKIQNCKLERLDLDSCLLTSGCCAALSSALSAEHSCLIELEMNNNDIRDLGVHLLYEGLKNKNCKLEKLR</sequence>
<dbReference type="Pfam" id="PF13516">
    <property type="entry name" value="LRR_6"/>
    <property type="match status" value="1"/>
</dbReference>
<keyword evidence="8" id="KW-0395">Inflammatory response</keyword>
<dbReference type="GO" id="GO:0006954">
    <property type="term" value="P:inflammatory response"/>
    <property type="evidence" value="ECO:0007669"/>
    <property type="project" value="UniProtKB-KW"/>
</dbReference>
<evidence type="ECO:0000256" key="5">
    <source>
        <dbReference type="ARBA" id="ARBA00022741"/>
    </source>
</evidence>
<organism evidence="13 14">
    <name type="scientific">Polypterus senegalus</name>
    <name type="common">Senegal bichir</name>
    <dbReference type="NCBI Taxonomy" id="55291"/>
    <lineage>
        <taxon>Eukaryota</taxon>
        <taxon>Metazoa</taxon>
        <taxon>Chordata</taxon>
        <taxon>Craniata</taxon>
        <taxon>Vertebrata</taxon>
        <taxon>Euteleostomi</taxon>
        <taxon>Actinopterygii</taxon>
        <taxon>Polypteriformes</taxon>
        <taxon>Polypteridae</taxon>
        <taxon>Polypterus</taxon>
    </lineage>
</organism>
<dbReference type="GO" id="GO:0005524">
    <property type="term" value="F:ATP binding"/>
    <property type="evidence" value="ECO:0007669"/>
    <property type="project" value="UniProtKB-KW"/>
</dbReference>
<evidence type="ECO:0000313" key="13">
    <source>
        <dbReference type="EMBL" id="KAG2460108.1"/>
    </source>
</evidence>
<dbReference type="InterPro" id="IPR007111">
    <property type="entry name" value="NACHT_NTPase"/>
</dbReference>
<dbReference type="Pfam" id="PF05729">
    <property type="entry name" value="NACHT"/>
    <property type="match status" value="1"/>
</dbReference>
<feature type="domain" description="NACHT LRR and PYD" evidence="11">
    <location>
        <begin position="258"/>
        <end position="364"/>
    </location>
</feature>
<keyword evidence="9" id="KW-1271">Inflammasome</keyword>
<accession>A0A8X8BJL8</accession>
<feature type="domain" description="NACHT" evidence="10">
    <location>
        <begin position="3"/>
        <end position="119"/>
    </location>
</feature>
<evidence type="ECO:0000259" key="11">
    <source>
        <dbReference type="Pfam" id="PF17776"/>
    </source>
</evidence>
<evidence type="ECO:0000256" key="2">
    <source>
        <dbReference type="ARBA" id="ARBA00008665"/>
    </source>
</evidence>
<dbReference type="Gene3D" id="3.40.50.300">
    <property type="entry name" value="P-loop containing nucleotide triphosphate hydrolases"/>
    <property type="match status" value="1"/>
</dbReference>
<keyword evidence="14" id="KW-1185">Reference proteome</keyword>
<dbReference type="InterPro" id="IPR041267">
    <property type="entry name" value="NLRP_HD2"/>
</dbReference>
<evidence type="ECO:0000259" key="12">
    <source>
        <dbReference type="Pfam" id="PF17779"/>
    </source>
</evidence>
<dbReference type="InterPro" id="IPR032675">
    <property type="entry name" value="LRR_dom_sf"/>
</dbReference>
<comment type="caution">
    <text evidence="13">The sequence shown here is derived from an EMBL/GenBank/DDBJ whole genome shotgun (WGS) entry which is preliminary data.</text>
</comment>
<evidence type="ECO:0000256" key="1">
    <source>
        <dbReference type="ARBA" id="ARBA00004110"/>
    </source>
</evidence>
<dbReference type="InterPro" id="IPR027417">
    <property type="entry name" value="P-loop_NTPase"/>
</dbReference>
<evidence type="ECO:0000256" key="6">
    <source>
        <dbReference type="ARBA" id="ARBA00022840"/>
    </source>
</evidence>
<feature type="domain" description="NOD1/2 winged helix" evidence="12">
    <location>
        <begin position="196"/>
        <end position="256"/>
    </location>
</feature>
<evidence type="ECO:0000256" key="3">
    <source>
        <dbReference type="ARBA" id="ARBA00022490"/>
    </source>
</evidence>
<dbReference type="Pfam" id="PF17776">
    <property type="entry name" value="NLRC4_HD2"/>
    <property type="match status" value="1"/>
</dbReference>
<keyword evidence="3" id="KW-0963">Cytoplasm</keyword>
<dbReference type="InterPro" id="IPR041075">
    <property type="entry name" value="NOD1/2_WH"/>
</dbReference>
<dbReference type="Proteomes" id="UP000886611">
    <property type="component" value="Unassembled WGS sequence"/>
</dbReference>
<dbReference type="Gene3D" id="3.80.10.10">
    <property type="entry name" value="Ribonuclease Inhibitor"/>
    <property type="match status" value="1"/>
</dbReference>
<dbReference type="PANTHER" id="PTHR45690:SF19">
    <property type="entry name" value="NACHT, LRR AND PYD DOMAINS-CONTAINING PROTEIN 3"/>
    <property type="match status" value="1"/>
</dbReference>
<dbReference type="Pfam" id="PF17779">
    <property type="entry name" value="WHD_NOD2"/>
    <property type="match status" value="1"/>
</dbReference>
<dbReference type="SMART" id="SM00368">
    <property type="entry name" value="LRR_RI"/>
    <property type="match status" value="6"/>
</dbReference>
<evidence type="ECO:0000256" key="7">
    <source>
        <dbReference type="ARBA" id="ARBA00022843"/>
    </source>
</evidence>
<comment type="subcellular location">
    <subcellularLocation>
        <location evidence="1">Inflammasome</location>
    </subcellularLocation>
</comment>
<evidence type="ECO:0000259" key="10">
    <source>
        <dbReference type="Pfam" id="PF05729"/>
    </source>
</evidence>
<name>A0A8X8BJL8_POLSE</name>
<reference evidence="13 14" key="1">
    <citation type="journal article" date="2021" name="Cell">
        <title>Tracing the genetic footprints of vertebrate landing in non-teleost ray-finned fishes.</title>
        <authorList>
            <person name="Bi X."/>
            <person name="Wang K."/>
            <person name="Yang L."/>
            <person name="Pan H."/>
            <person name="Jiang H."/>
            <person name="Wei Q."/>
            <person name="Fang M."/>
            <person name="Yu H."/>
            <person name="Zhu C."/>
            <person name="Cai Y."/>
            <person name="He Y."/>
            <person name="Gan X."/>
            <person name="Zeng H."/>
            <person name="Yu D."/>
            <person name="Zhu Y."/>
            <person name="Jiang H."/>
            <person name="Qiu Q."/>
            <person name="Yang H."/>
            <person name="Zhang Y.E."/>
            <person name="Wang W."/>
            <person name="Zhu M."/>
            <person name="He S."/>
            <person name="Zhang G."/>
        </authorList>
    </citation>
    <scope>NUCLEOTIDE SEQUENCE [LARGE SCALE GENOMIC DNA]</scope>
    <source>
        <strain evidence="13">Bchr_013</strain>
    </source>
</reference>
<dbReference type="PANTHER" id="PTHR45690">
    <property type="entry name" value="NACHT, LRR AND PYD DOMAINS-CONTAINING PROTEIN 12"/>
    <property type="match status" value="1"/>
</dbReference>
<evidence type="ECO:0000256" key="9">
    <source>
        <dbReference type="ARBA" id="ARBA00023233"/>
    </source>
</evidence>
<dbReference type="InterPro" id="IPR050637">
    <property type="entry name" value="NLRP_innate_immun_reg"/>
</dbReference>